<protein>
    <submittedName>
        <fullName evidence="2">PPR superfamily protein</fullName>
    </submittedName>
</protein>
<sequence>MLFSILRSYGTAVILNNNNNKNKFPSLTRFISSSIVYPDFDYDPLLIELDALDVYYDLNYNGVTSISDYNRVFSTLTRIGAFPTVLKLIKELEKPFGIKELCHRPIVFPDVHTWDILIECHSKRGFRDKHEIHNALLFYNGIILKKGFQLNDESYYILSNGLCEIGETQTAIQLLRKALEIDKKPKYRISNFMWCYNSIIFRLCKDRLVNQAYELYSEMIYVNNIKPGCHTYRHLIYGYCILGQFKEALRFFIEFEASKTLSPTHPTLVTEGEVRSAKSVAAMMIKGGVKPNVASYHSVIDGLYKSQGGSRSVVMDKIAQKVETLLLSKPSMLTVNYD</sequence>
<dbReference type="PANTHER" id="PTHR45613:SF477">
    <property type="entry name" value="PPR DOMAIN PROTEIN"/>
    <property type="match status" value="1"/>
</dbReference>
<dbReference type="HOGENOM" id="CLU_002706_49_0_1"/>
<reference evidence="2 4" key="2">
    <citation type="journal article" date="2014" name="BMC Genomics">
        <title>An improved genome release (version Mt4.0) for the model legume Medicago truncatula.</title>
        <authorList>
            <person name="Tang H."/>
            <person name="Krishnakumar V."/>
            <person name="Bidwell S."/>
            <person name="Rosen B."/>
            <person name="Chan A."/>
            <person name="Zhou S."/>
            <person name="Gentzbittel L."/>
            <person name="Childs K.L."/>
            <person name="Yandell M."/>
            <person name="Gundlach H."/>
            <person name="Mayer K.F."/>
            <person name="Schwartz D.C."/>
            <person name="Town C.D."/>
        </authorList>
    </citation>
    <scope>GENOME REANNOTATION</scope>
    <source>
        <strain evidence="3 4">cv. Jemalong A17</strain>
    </source>
</reference>
<dbReference type="NCBIfam" id="TIGR00756">
    <property type="entry name" value="PPR"/>
    <property type="match status" value="2"/>
</dbReference>
<dbReference type="PANTHER" id="PTHR45613">
    <property type="entry name" value="PENTATRICOPEPTIDE REPEAT-CONTAINING PROTEIN"/>
    <property type="match status" value="1"/>
</dbReference>
<dbReference type="Proteomes" id="UP000002051">
    <property type="component" value="Unassembled WGS sequence"/>
</dbReference>
<dbReference type="OrthoDB" id="185373at2759"/>
<dbReference type="InterPro" id="IPR011990">
    <property type="entry name" value="TPR-like_helical_dom_sf"/>
</dbReference>
<dbReference type="SUPFAM" id="SSF81901">
    <property type="entry name" value="HCP-like"/>
    <property type="match status" value="1"/>
</dbReference>
<accession>G7IBI6</accession>
<reference evidence="3" key="3">
    <citation type="submission" date="2015-04" db="UniProtKB">
        <authorList>
            <consortium name="EnsemblPlants"/>
        </authorList>
    </citation>
    <scope>IDENTIFICATION</scope>
    <source>
        <strain evidence="3">cv. Jemalong A17</strain>
    </source>
</reference>
<dbReference type="EMBL" id="CM001217">
    <property type="protein sequence ID" value="AES60725.1"/>
    <property type="molecule type" value="Genomic_DNA"/>
</dbReference>
<evidence type="ECO:0000313" key="4">
    <source>
        <dbReference type="Proteomes" id="UP000002051"/>
    </source>
</evidence>
<dbReference type="AlphaFoldDB" id="G7IBI6"/>
<name>G7IBI6_MEDTR</name>
<keyword evidence="1" id="KW-0677">Repeat</keyword>
<reference evidence="2 4" key="1">
    <citation type="journal article" date="2011" name="Nature">
        <title>The Medicago genome provides insight into the evolution of rhizobial symbioses.</title>
        <authorList>
            <person name="Young N.D."/>
            <person name="Debelle F."/>
            <person name="Oldroyd G.E."/>
            <person name="Geurts R."/>
            <person name="Cannon S.B."/>
            <person name="Udvardi M.K."/>
            <person name="Benedito V.A."/>
            <person name="Mayer K.F."/>
            <person name="Gouzy J."/>
            <person name="Schoof H."/>
            <person name="Van de Peer Y."/>
            <person name="Proost S."/>
            <person name="Cook D.R."/>
            <person name="Meyers B.C."/>
            <person name="Spannagl M."/>
            <person name="Cheung F."/>
            <person name="De Mita S."/>
            <person name="Krishnakumar V."/>
            <person name="Gundlach H."/>
            <person name="Zhou S."/>
            <person name="Mudge J."/>
            <person name="Bharti A.K."/>
            <person name="Murray J.D."/>
            <person name="Naoumkina M.A."/>
            <person name="Rosen B."/>
            <person name="Silverstein K.A."/>
            <person name="Tang H."/>
            <person name="Rombauts S."/>
            <person name="Zhao P.X."/>
            <person name="Zhou P."/>
            <person name="Barbe V."/>
            <person name="Bardou P."/>
            <person name="Bechner M."/>
            <person name="Bellec A."/>
            <person name="Berger A."/>
            <person name="Berges H."/>
            <person name="Bidwell S."/>
            <person name="Bisseling T."/>
            <person name="Choisne N."/>
            <person name="Couloux A."/>
            <person name="Denny R."/>
            <person name="Deshpande S."/>
            <person name="Dai X."/>
            <person name="Doyle J.J."/>
            <person name="Dudez A.M."/>
            <person name="Farmer A.D."/>
            <person name="Fouteau S."/>
            <person name="Franken C."/>
            <person name="Gibelin C."/>
            <person name="Gish J."/>
            <person name="Goldstein S."/>
            <person name="Gonzalez A.J."/>
            <person name="Green P.J."/>
            <person name="Hallab A."/>
            <person name="Hartog M."/>
            <person name="Hua A."/>
            <person name="Humphray S.J."/>
            <person name="Jeong D.H."/>
            <person name="Jing Y."/>
            <person name="Jocker A."/>
            <person name="Kenton S.M."/>
            <person name="Kim D.J."/>
            <person name="Klee K."/>
            <person name="Lai H."/>
            <person name="Lang C."/>
            <person name="Lin S."/>
            <person name="Macmil S.L."/>
            <person name="Magdelenat G."/>
            <person name="Matthews L."/>
            <person name="McCorrison J."/>
            <person name="Monaghan E.L."/>
            <person name="Mun J.H."/>
            <person name="Najar F.Z."/>
            <person name="Nicholson C."/>
            <person name="Noirot C."/>
            <person name="O'Bleness M."/>
            <person name="Paule C.R."/>
            <person name="Poulain J."/>
            <person name="Prion F."/>
            <person name="Qin B."/>
            <person name="Qu C."/>
            <person name="Retzel E.F."/>
            <person name="Riddle C."/>
            <person name="Sallet E."/>
            <person name="Samain S."/>
            <person name="Samson N."/>
            <person name="Sanders I."/>
            <person name="Saurat O."/>
            <person name="Scarpelli C."/>
            <person name="Schiex T."/>
            <person name="Segurens B."/>
            <person name="Severin A.J."/>
            <person name="Sherrier D.J."/>
            <person name="Shi R."/>
            <person name="Sims S."/>
            <person name="Singer S.R."/>
            <person name="Sinharoy S."/>
            <person name="Sterck L."/>
            <person name="Viollet A."/>
            <person name="Wang B.B."/>
            <person name="Wang K."/>
            <person name="Wang M."/>
            <person name="Wang X."/>
            <person name="Warfsmann J."/>
            <person name="Weissenbach J."/>
            <person name="White D.D."/>
            <person name="White J.D."/>
            <person name="Wiley G.B."/>
            <person name="Wincker P."/>
            <person name="Xing Y."/>
            <person name="Yang L."/>
            <person name="Yao Z."/>
            <person name="Ying F."/>
            <person name="Zhai J."/>
            <person name="Zhou L."/>
            <person name="Zuber A."/>
            <person name="Denarie J."/>
            <person name="Dixon R.A."/>
            <person name="May G.D."/>
            <person name="Schwartz D.C."/>
            <person name="Rogers J."/>
            <person name="Quetier F."/>
            <person name="Town C.D."/>
            <person name="Roe B.A."/>
        </authorList>
    </citation>
    <scope>NUCLEOTIDE SEQUENCE [LARGE SCALE GENOMIC DNA]</scope>
    <source>
        <strain evidence="2">A17</strain>
        <strain evidence="3 4">cv. Jemalong A17</strain>
    </source>
</reference>
<proteinExistence type="predicted"/>
<keyword evidence="4" id="KW-1185">Reference proteome</keyword>
<evidence type="ECO:0000313" key="3">
    <source>
        <dbReference type="EnsemblPlants" id="AES60725"/>
    </source>
</evidence>
<dbReference type="Gene3D" id="1.25.40.10">
    <property type="entry name" value="Tetratricopeptide repeat domain"/>
    <property type="match status" value="2"/>
</dbReference>
<organism evidence="2 4">
    <name type="scientific">Medicago truncatula</name>
    <name type="common">Barrel medic</name>
    <name type="synonym">Medicago tribuloides</name>
    <dbReference type="NCBI Taxonomy" id="3880"/>
    <lineage>
        <taxon>Eukaryota</taxon>
        <taxon>Viridiplantae</taxon>
        <taxon>Streptophyta</taxon>
        <taxon>Embryophyta</taxon>
        <taxon>Tracheophyta</taxon>
        <taxon>Spermatophyta</taxon>
        <taxon>Magnoliopsida</taxon>
        <taxon>eudicotyledons</taxon>
        <taxon>Gunneridae</taxon>
        <taxon>Pentapetalae</taxon>
        <taxon>rosids</taxon>
        <taxon>fabids</taxon>
        <taxon>Fabales</taxon>
        <taxon>Fabaceae</taxon>
        <taxon>Papilionoideae</taxon>
        <taxon>50 kb inversion clade</taxon>
        <taxon>NPAAA clade</taxon>
        <taxon>Hologalegina</taxon>
        <taxon>IRL clade</taxon>
        <taxon>Trifolieae</taxon>
        <taxon>Medicago</taxon>
    </lineage>
</organism>
<dbReference type="Pfam" id="PF13041">
    <property type="entry name" value="PPR_2"/>
    <property type="match status" value="1"/>
</dbReference>
<evidence type="ECO:0000256" key="1">
    <source>
        <dbReference type="ARBA" id="ARBA00022737"/>
    </source>
</evidence>
<dbReference type="EnsemblPlants" id="AES60725">
    <property type="protein sequence ID" value="AES60725"/>
    <property type="gene ID" value="MTR_1g064150"/>
</dbReference>
<dbReference type="eggNOG" id="KOG4197">
    <property type="taxonomic scope" value="Eukaryota"/>
</dbReference>
<dbReference type="PaxDb" id="3880-AES60725"/>
<gene>
    <name evidence="3" type="primary">11429555</name>
    <name evidence="2" type="ordered locus">MTR_1g064150</name>
</gene>
<evidence type="ECO:0000313" key="2">
    <source>
        <dbReference type="EMBL" id="AES60725.1"/>
    </source>
</evidence>
<dbReference type="KEGG" id="mtr:11429555"/>
<dbReference type="InterPro" id="IPR002885">
    <property type="entry name" value="PPR_rpt"/>
</dbReference>